<feature type="binding site" evidence="2">
    <location>
        <begin position="216"/>
        <end position="218"/>
    </location>
    <ligand>
        <name>dihydroxyacetone phosphate</name>
        <dbReference type="ChEBI" id="CHEBI:57642"/>
    </ligand>
</feature>
<dbReference type="PIRSF" id="PIRSF001359">
    <property type="entry name" value="F_bP_aldolase_II"/>
    <property type="match status" value="1"/>
</dbReference>
<dbReference type="InterPro" id="IPR000771">
    <property type="entry name" value="FBA_II"/>
</dbReference>
<feature type="active site" description="Proton donor" evidence="1">
    <location>
        <position position="82"/>
    </location>
</feature>
<dbReference type="SUPFAM" id="SSF51569">
    <property type="entry name" value="Aldolase"/>
    <property type="match status" value="1"/>
</dbReference>
<dbReference type="GO" id="GO:0005975">
    <property type="term" value="P:carbohydrate metabolic process"/>
    <property type="evidence" value="ECO:0007669"/>
    <property type="project" value="InterPro"/>
</dbReference>
<feature type="binding site" evidence="3">
    <location>
        <position position="187"/>
    </location>
    <ligand>
        <name>Zn(2+)</name>
        <dbReference type="ChEBI" id="CHEBI:29105"/>
        <label>1</label>
        <note>catalytic</note>
    </ligand>
</feature>
<dbReference type="GO" id="GO:0016832">
    <property type="term" value="F:aldehyde-lyase activity"/>
    <property type="evidence" value="ECO:0007669"/>
    <property type="project" value="InterPro"/>
</dbReference>
<evidence type="ECO:0000256" key="1">
    <source>
        <dbReference type="PIRSR" id="PIRSR001359-1"/>
    </source>
</evidence>
<dbReference type="AlphaFoldDB" id="A0A1F5E608"/>
<protein>
    <recommendedName>
        <fullName evidence="6">Tagatose-bisphosphate aldolase</fullName>
    </recommendedName>
</protein>
<gene>
    <name evidence="4" type="ORF">A2160_04750</name>
</gene>
<comment type="caution">
    <text evidence="4">The sequence shown here is derived from an EMBL/GenBank/DDBJ whole genome shotgun (WGS) entry which is preliminary data.</text>
</comment>
<feature type="binding site" evidence="2">
    <location>
        <begin position="238"/>
        <end position="241"/>
    </location>
    <ligand>
        <name>dihydroxyacetone phosphate</name>
        <dbReference type="ChEBI" id="CHEBI:57642"/>
    </ligand>
</feature>
<dbReference type="GO" id="GO:0008270">
    <property type="term" value="F:zinc ion binding"/>
    <property type="evidence" value="ECO:0007669"/>
    <property type="project" value="InterPro"/>
</dbReference>
<evidence type="ECO:0000313" key="5">
    <source>
        <dbReference type="Proteomes" id="UP000177006"/>
    </source>
</evidence>
<evidence type="ECO:0008006" key="6">
    <source>
        <dbReference type="Google" id="ProtNLM"/>
    </source>
</evidence>
<organism evidence="4 5">
    <name type="scientific">Candidatus Beckwithbacteria bacterium RBG_13_42_9</name>
    <dbReference type="NCBI Taxonomy" id="1797457"/>
    <lineage>
        <taxon>Bacteria</taxon>
        <taxon>Candidatus Beckwithiibacteriota</taxon>
    </lineage>
</organism>
<dbReference type="Pfam" id="PF01116">
    <property type="entry name" value="F_bP_aldolase"/>
    <property type="match status" value="1"/>
</dbReference>
<name>A0A1F5E608_9BACT</name>
<feature type="binding site" evidence="3">
    <location>
        <position position="136"/>
    </location>
    <ligand>
        <name>Zn(2+)</name>
        <dbReference type="ChEBI" id="CHEBI:29105"/>
        <label>2</label>
    </ligand>
</feature>
<evidence type="ECO:0000256" key="2">
    <source>
        <dbReference type="PIRSR" id="PIRSR001359-2"/>
    </source>
</evidence>
<keyword evidence="3" id="KW-0479">Metal-binding</keyword>
<dbReference type="PANTHER" id="PTHR30304">
    <property type="entry name" value="D-TAGATOSE-1,6-BISPHOSPHATE ALDOLASE"/>
    <property type="match status" value="1"/>
</dbReference>
<dbReference type="Proteomes" id="UP000177006">
    <property type="component" value="Unassembled WGS sequence"/>
</dbReference>
<dbReference type="EMBL" id="MEZK01000017">
    <property type="protein sequence ID" value="OGD62746.1"/>
    <property type="molecule type" value="Genomic_DNA"/>
</dbReference>
<feature type="binding site" evidence="3">
    <location>
        <position position="104"/>
    </location>
    <ligand>
        <name>Zn(2+)</name>
        <dbReference type="ChEBI" id="CHEBI:29105"/>
        <label>2</label>
    </ligand>
</feature>
<dbReference type="Gene3D" id="3.20.20.70">
    <property type="entry name" value="Aldolase class I"/>
    <property type="match status" value="1"/>
</dbReference>
<comment type="cofactor">
    <cofactor evidence="3">
        <name>Zn(2+)</name>
        <dbReference type="ChEBI" id="CHEBI:29105"/>
    </cofactor>
    <text evidence="3">Binds 2 Zn(2+) ions per subunit. One is catalytic and the other provides a structural contribution.</text>
</comment>
<sequence>MALHSIRDYFEKARKKGFAIGAFNVANIETFKAVVAAAEKLKSPAIIESSSGETAYIDGENLFDLVANFRQRTGLPVFLNLDHAQDLKIIKNLINVGYDLIHYDGSELPVKANMRNCKKVVGWARKARRGILVEAEMDHITGSSAPHPGKKIKLVQAQREYTDPDKAAHFVHLTGVDTLAVFIGNVHGIYADTKFLDLDRLHRIAQKVHCFLSLHGGSGIDGGMIKNAIDVGKIVKININTELRIAFRESLEKVLETTDEVATYKLMPPVIAAVQAVVEKKMKLFGSIGQA</sequence>
<evidence type="ECO:0000256" key="3">
    <source>
        <dbReference type="PIRSR" id="PIRSR001359-3"/>
    </source>
</evidence>
<dbReference type="InterPro" id="IPR050246">
    <property type="entry name" value="Class_II_FBP_aldolase"/>
</dbReference>
<feature type="binding site" evidence="3">
    <location>
        <position position="83"/>
    </location>
    <ligand>
        <name>Zn(2+)</name>
        <dbReference type="ChEBI" id="CHEBI:29105"/>
        <label>1</label>
        <note>catalytic</note>
    </ligand>
</feature>
<dbReference type="NCBIfam" id="TIGR00167">
    <property type="entry name" value="cbbA"/>
    <property type="match status" value="1"/>
</dbReference>
<feature type="binding site" evidence="3">
    <location>
        <position position="215"/>
    </location>
    <ligand>
        <name>Zn(2+)</name>
        <dbReference type="ChEBI" id="CHEBI:29105"/>
        <label>1</label>
        <note>catalytic</note>
    </ligand>
</feature>
<dbReference type="InterPro" id="IPR013785">
    <property type="entry name" value="Aldolase_TIM"/>
</dbReference>
<dbReference type="STRING" id="1797457.A2160_04750"/>
<accession>A0A1F5E608</accession>
<proteinExistence type="predicted"/>
<reference evidence="4 5" key="1">
    <citation type="journal article" date="2016" name="Nat. Commun.">
        <title>Thousands of microbial genomes shed light on interconnected biogeochemical processes in an aquifer system.</title>
        <authorList>
            <person name="Anantharaman K."/>
            <person name="Brown C.T."/>
            <person name="Hug L.A."/>
            <person name="Sharon I."/>
            <person name="Castelle C.J."/>
            <person name="Probst A.J."/>
            <person name="Thomas B.C."/>
            <person name="Singh A."/>
            <person name="Wilkins M.J."/>
            <person name="Karaoz U."/>
            <person name="Brodie E.L."/>
            <person name="Williams K.H."/>
            <person name="Hubbard S.S."/>
            <person name="Banfield J.F."/>
        </authorList>
    </citation>
    <scope>NUCLEOTIDE SEQUENCE [LARGE SCALE GENOMIC DNA]</scope>
</reference>
<keyword evidence="3" id="KW-0862">Zinc</keyword>
<feature type="binding site" evidence="2">
    <location>
        <position position="188"/>
    </location>
    <ligand>
        <name>dihydroxyacetone phosphate</name>
        <dbReference type="ChEBI" id="CHEBI:57642"/>
    </ligand>
</feature>
<dbReference type="PANTHER" id="PTHR30304:SF0">
    <property type="entry name" value="D-TAGATOSE-1,6-BISPHOSPHATE ALDOLASE SUBUNIT GATY-RELATED"/>
    <property type="match status" value="1"/>
</dbReference>
<evidence type="ECO:0000313" key="4">
    <source>
        <dbReference type="EMBL" id="OGD62746.1"/>
    </source>
</evidence>